<proteinExistence type="predicted"/>
<name>A0ABR8KHF5_9NOSO</name>
<evidence type="ECO:0000313" key="2">
    <source>
        <dbReference type="Proteomes" id="UP000637383"/>
    </source>
</evidence>
<gene>
    <name evidence="1" type="ORF">H6H03_34790</name>
</gene>
<sequence length="53" mass="5955">MFVSSSIVKERISSRITSVADRPVIEQYFSNLSASPDVRLIVILLTAHFLFTV</sequence>
<comment type="caution">
    <text evidence="1">The sequence shown here is derived from an EMBL/GenBank/DDBJ whole genome shotgun (WGS) entry which is preliminary data.</text>
</comment>
<reference evidence="1 2" key="1">
    <citation type="journal article" date="2020" name="ISME J.">
        <title>Comparative genomics reveals insights into cyanobacterial evolution and habitat adaptation.</title>
        <authorList>
            <person name="Chen M.Y."/>
            <person name="Teng W.K."/>
            <person name="Zhao L."/>
            <person name="Hu C.X."/>
            <person name="Zhou Y.K."/>
            <person name="Han B.P."/>
            <person name="Song L.R."/>
            <person name="Shu W.S."/>
        </authorList>
    </citation>
    <scope>NUCLEOTIDE SEQUENCE [LARGE SCALE GENOMIC DNA]</scope>
    <source>
        <strain evidence="1 2">FACHB-159</strain>
    </source>
</reference>
<dbReference type="EMBL" id="JACJTU010000064">
    <property type="protein sequence ID" value="MBD2738977.1"/>
    <property type="molecule type" value="Genomic_DNA"/>
</dbReference>
<keyword evidence="2" id="KW-1185">Reference proteome</keyword>
<accession>A0ABR8KHF5</accession>
<protein>
    <submittedName>
        <fullName evidence="1">Uncharacterized protein</fullName>
    </submittedName>
</protein>
<evidence type="ECO:0000313" key="1">
    <source>
        <dbReference type="EMBL" id="MBD2738977.1"/>
    </source>
</evidence>
<organism evidence="1 2">
    <name type="scientific">Nostoc paludosum FACHB-159</name>
    <dbReference type="NCBI Taxonomy" id="2692908"/>
    <lineage>
        <taxon>Bacteria</taxon>
        <taxon>Bacillati</taxon>
        <taxon>Cyanobacteriota</taxon>
        <taxon>Cyanophyceae</taxon>
        <taxon>Nostocales</taxon>
        <taxon>Nostocaceae</taxon>
        <taxon>Nostoc</taxon>
    </lineage>
</organism>
<dbReference type="Proteomes" id="UP000637383">
    <property type="component" value="Unassembled WGS sequence"/>
</dbReference>